<accession>A0A365HC17</accession>
<dbReference type="EMBL" id="QLYX01000001">
    <property type="protein sequence ID" value="RAY16660.1"/>
    <property type="molecule type" value="Genomic_DNA"/>
</dbReference>
<comment type="caution">
    <text evidence="3">The sequence shown here is derived from an EMBL/GenBank/DDBJ whole genome shotgun (WGS) entry which is preliminary data.</text>
</comment>
<dbReference type="RefSeq" id="WP_111862712.1">
    <property type="nucleotide sequence ID" value="NZ_QLYX01000001.1"/>
</dbReference>
<feature type="transmembrane region" description="Helical" evidence="1">
    <location>
        <begin position="39"/>
        <end position="68"/>
    </location>
</feature>
<dbReference type="Pfam" id="PF08378">
    <property type="entry name" value="NERD"/>
    <property type="match status" value="1"/>
</dbReference>
<keyword evidence="1" id="KW-0472">Membrane</keyword>
<dbReference type="InterPro" id="IPR011528">
    <property type="entry name" value="NERD"/>
</dbReference>
<evidence type="ECO:0000313" key="3">
    <source>
        <dbReference type="EMBL" id="RAY16660.1"/>
    </source>
</evidence>
<keyword evidence="1" id="KW-0812">Transmembrane</keyword>
<feature type="domain" description="NERD" evidence="2">
    <location>
        <begin position="85"/>
        <end position="199"/>
    </location>
</feature>
<evidence type="ECO:0000256" key="1">
    <source>
        <dbReference type="SAM" id="Phobius"/>
    </source>
</evidence>
<gene>
    <name evidence="3" type="ORF">DPM19_00270</name>
</gene>
<protein>
    <submittedName>
        <fullName evidence="3">NERD domain-containing protein</fullName>
    </submittedName>
</protein>
<dbReference type="AlphaFoldDB" id="A0A365HC17"/>
<sequence>MIGRSIYLRDRAAFTGGSPQAIYEELRSRDRRNRLRNRGIMSGLALVIGAVGVSPLFGVILAVVVAAVDTGRDWWGYSRASVWRRGLRGEERIARLLRLTLERRGYRVLHSRMVPGHGQVDQLLIGPTGVWLIDNQAWHPDAELAEHGGHLFIDGKTPSKMVKGLNASADAIGYLLSERIGTDVLVRPLLAVHGGRIRRGPLNADGIAILRPLQLVRWPDRHPFTEHTPKQVEYIMRAAIQVLPIGGRMMVDED</sequence>
<dbReference type="PROSITE" id="PS50965">
    <property type="entry name" value="NERD"/>
    <property type="match status" value="1"/>
</dbReference>
<evidence type="ECO:0000259" key="2">
    <source>
        <dbReference type="PROSITE" id="PS50965"/>
    </source>
</evidence>
<reference evidence="3 4" key="1">
    <citation type="submission" date="2018-06" db="EMBL/GenBank/DDBJ databases">
        <title>Actinomadura craniellae sp. nov. isolated from marine sponge Craniella sp.</title>
        <authorList>
            <person name="Li L."/>
            <person name="Xu Q.H."/>
            <person name="Lin H.W."/>
            <person name="Lu Y.H."/>
        </authorList>
    </citation>
    <scope>NUCLEOTIDE SEQUENCE [LARGE SCALE GENOMIC DNA]</scope>
    <source>
        <strain evidence="3 4">LHW63021</strain>
    </source>
</reference>
<keyword evidence="4" id="KW-1185">Reference proteome</keyword>
<organism evidence="3 4">
    <name type="scientific">Actinomadura craniellae</name>
    <dbReference type="NCBI Taxonomy" id="2231787"/>
    <lineage>
        <taxon>Bacteria</taxon>
        <taxon>Bacillati</taxon>
        <taxon>Actinomycetota</taxon>
        <taxon>Actinomycetes</taxon>
        <taxon>Streptosporangiales</taxon>
        <taxon>Thermomonosporaceae</taxon>
        <taxon>Actinomadura</taxon>
    </lineage>
</organism>
<proteinExistence type="predicted"/>
<keyword evidence="1" id="KW-1133">Transmembrane helix</keyword>
<evidence type="ECO:0000313" key="4">
    <source>
        <dbReference type="Proteomes" id="UP000251891"/>
    </source>
</evidence>
<dbReference type="OrthoDB" id="4246706at2"/>
<dbReference type="Proteomes" id="UP000251891">
    <property type="component" value="Unassembled WGS sequence"/>
</dbReference>
<name>A0A365HC17_9ACTN</name>